<name>A0ABV8TW88_9ACTN</name>
<proteinExistence type="inferred from homology"/>
<dbReference type="Gene3D" id="1.20.1530.10">
    <property type="entry name" value="Na+/H+ antiporter like domain"/>
    <property type="match status" value="1"/>
</dbReference>
<evidence type="ECO:0000256" key="2">
    <source>
        <dbReference type="ARBA" id="ARBA00022448"/>
    </source>
</evidence>
<evidence type="ECO:0000256" key="5">
    <source>
        <dbReference type="ARBA" id="ARBA00022692"/>
    </source>
</evidence>
<evidence type="ECO:0000256" key="8">
    <source>
        <dbReference type="ARBA" id="ARBA00023065"/>
    </source>
</evidence>
<evidence type="ECO:0000256" key="7">
    <source>
        <dbReference type="ARBA" id="ARBA00023053"/>
    </source>
</evidence>
<keyword evidence="2 11" id="KW-0813">Transport</keyword>
<reference evidence="14" key="1">
    <citation type="journal article" date="2019" name="Int. J. Syst. Evol. Microbiol.">
        <title>The Global Catalogue of Microorganisms (GCM) 10K type strain sequencing project: providing services to taxonomists for standard genome sequencing and annotation.</title>
        <authorList>
            <consortium name="The Broad Institute Genomics Platform"/>
            <consortium name="The Broad Institute Genome Sequencing Center for Infectious Disease"/>
            <person name="Wu L."/>
            <person name="Ma J."/>
        </authorList>
    </citation>
    <scope>NUCLEOTIDE SEQUENCE [LARGE SCALE GENOMIC DNA]</scope>
    <source>
        <strain evidence="14">IBRC-M 10908</strain>
    </source>
</reference>
<feature type="transmembrane region" description="Helical" evidence="11">
    <location>
        <begin position="386"/>
        <end position="407"/>
    </location>
</feature>
<comment type="similarity">
    <text evidence="11">Belongs to the NhaA Na(+)/H(+) (TC 2.A.33) antiporter family.</text>
</comment>
<dbReference type="PANTHER" id="PTHR30341:SF0">
    <property type="entry name" value="NA(+)_H(+) ANTIPORTER NHAA"/>
    <property type="match status" value="1"/>
</dbReference>
<protein>
    <recommendedName>
        <fullName evidence="11">Na(+)/H(+) antiporter NhaA</fullName>
    </recommendedName>
    <alternativeName>
        <fullName evidence="11">Sodium/proton antiporter NhaA</fullName>
    </alternativeName>
</protein>
<keyword evidence="4 11" id="KW-1003">Cell membrane</keyword>
<dbReference type="NCBIfam" id="TIGR00773">
    <property type="entry name" value="NhaA"/>
    <property type="match status" value="1"/>
</dbReference>
<keyword evidence="7 11" id="KW-0915">Sodium</keyword>
<keyword evidence="10 11" id="KW-0739">Sodium transport</keyword>
<comment type="subcellular location">
    <subcellularLocation>
        <location evidence="1">Cell inner membrane</location>
        <topology evidence="1">Multi-pass membrane protein</topology>
    </subcellularLocation>
    <subcellularLocation>
        <location evidence="11">Cell membrane</location>
        <topology evidence="11">Multi-pass membrane protein</topology>
    </subcellularLocation>
</comment>
<evidence type="ECO:0000256" key="1">
    <source>
        <dbReference type="ARBA" id="ARBA00004429"/>
    </source>
</evidence>
<dbReference type="HAMAP" id="MF_01844">
    <property type="entry name" value="NhaA"/>
    <property type="match status" value="1"/>
</dbReference>
<dbReference type="InterPro" id="IPR023171">
    <property type="entry name" value="Na/H_antiporter_dom_sf"/>
</dbReference>
<dbReference type="InterPro" id="IPR004670">
    <property type="entry name" value="NhaA"/>
</dbReference>
<comment type="function">
    <text evidence="11">Na(+)/H(+) antiporter that extrudes sodium in exchange for external protons.</text>
</comment>
<feature type="transmembrane region" description="Helical" evidence="11">
    <location>
        <begin position="97"/>
        <end position="114"/>
    </location>
</feature>
<feature type="region of interest" description="Disordered" evidence="12">
    <location>
        <begin position="449"/>
        <end position="483"/>
    </location>
</feature>
<accession>A0ABV8TW88</accession>
<feature type="transmembrane region" description="Helical" evidence="11">
    <location>
        <begin position="39"/>
        <end position="61"/>
    </location>
</feature>
<evidence type="ECO:0000256" key="6">
    <source>
        <dbReference type="ARBA" id="ARBA00022989"/>
    </source>
</evidence>
<feature type="transmembrane region" description="Helical" evidence="11">
    <location>
        <begin position="427"/>
        <end position="446"/>
    </location>
</feature>
<feature type="transmembrane region" description="Helical" evidence="11">
    <location>
        <begin position="237"/>
        <end position="267"/>
    </location>
</feature>
<dbReference type="PANTHER" id="PTHR30341">
    <property type="entry name" value="SODIUM ION/PROTON ANTIPORTER NHAA-RELATED"/>
    <property type="match status" value="1"/>
</dbReference>
<sequence>MAGKKGTDLWELPIWRDRPPYICSGTPLARYIGLPARKFLRIESAGGIVLLAATAIALFWANSGWADGYEAFWNARLSIGAGSFTVDESLKDWVNDGLMAIFFFVVGMEIKSEVVSGELRDPRKAVTPIAAALGGMAVPALVYTAINAGTPTAHGWGVPMATDIAFALGVIGFFAKKIPAPARVFLLTLAIVDDLGAITVIAVFYTEKISLPWLIAAIAIVALLAVMRAIRVWATTVYIVLGLALWLCMLESGVHATIAGVVMGLFISAKPLLDDGVAKDYAKKIAAKGASPERTRRLIILARESVPPSDRIQAKLHPFSSFVVLPLFAVANAGIPLSADIVGEAFTSTATLGILLGLVVGKTVGVFGTTWLTVKLGLGSRPDGTSWPIMAGLSVVAGIGFTVALFITELAFRGGDSELYADEAKIGVLAGSVVAAALGMLILHLATRKRPDRQSEPEPEHEEKVRDLIDEAYEKEERRDSRS</sequence>
<comment type="catalytic activity">
    <reaction evidence="11">
        <text>Na(+)(in) + 2 H(+)(out) = Na(+)(out) + 2 H(+)(in)</text>
        <dbReference type="Rhea" id="RHEA:29251"/>
        <dbReference type="ChEBI" id="CHEBI:15378"/>
        <dbReference type="ChEBI" id="CHEBI:29101"/>
    </reaction>
</comment>
<keyword evidence="6 11" id="KW-1133">Transmembrane helix</keyword>
<feature type="transmembrane region" description="Helical" evidence="11">
    <location>
        <begin position="211"/>
        <end position="230"/>
    </location>
</feature>
<evidence type="ECO:0000256" key="9">
    <source>
        <dbReference type="ARBA" id="ARBA00023136"/>
    </source>
</evidence>
<feature type="transmembrane region" description="Helical" evidence="11">
    <location>
        <begin position="184"/>
        <end position="205"/>
    </location>
</feature>
<evidence type="ECO:0000256" key="10">
    <source>
        <dbReference type="ARBA" id="ARBA00023201"/>
    </source>
</evidence>
<dbReference type="RefSeq" id="WP_380619082.1">
    <property type="nucleotide sequence ID" value="NZ_JBHSDK010000010.1"/>
</dbReference>
<evidence type="ECO:0000256" key="12">
    <source>
        <dbReference type="SAM" id="MobiDB-lite"/>
    </source>
</evidence>
<keyword evidence="8 11" id="KW-0406">Ion transport</keyword>
<feature type="transmembrane region" description="Helical" evidence="11">
    <location>
        <begin position="126"/>
        <end position="146"/>
    </location>
</feature>
<gene>
    <name evidence="11 13" type="primary">nhaA</name>
    <name evidence="13" type="ORF">ACFPET_06875</name>
</gene>
<keyword evidence="14" id="KW-1185">Reference proteome</keyword>
<evidence type="ECO:0000313" key="14">
    <source>
        <dbReference type="Proteomes" id="UP001595823"/>
    </source>
</evidence>
<feature type="compositionally biased region" description="Basic and acidic residues" evidence="12">
    <location>
        <begin position="452"/>
        <end position="469"/>
    </location>
</feature>
<keyword evidence="5 11" id="KW-0812">Transmembrane</keyword>
<evidence type="ECO:0000256" key="4">
    <source>
        <dbReference type="ARBA" id="ARBA00022475"/>
    </source>
</evidence>
<keyword evidence="3 11" id="KW-0050">Antiport</keyword>
<feature type="transmembrane region" description="Helical" evidence="11">
    <location>
        <begin position="158"/>
        <end position="175"/>
    </location>
</feature>
<evidence type="ECO:0000256" key="11">
    <source>
        <dbReference type="HAMAP-Rule" id="MF_01844"/>
    </source>
</evidence>
<dbReference type="Proteomes" id="UP001595823">
    <property type="component" value="Unassembled WGS sequence"/>
</dbReference>
<organism evidence="13 14">
    <name type="scientific">Salininema proteolyticum</name>
    <dbReference type="NCBI Taxonomy" id="1607685"/>
    <lineage>
        <taxon>Bacteria</taxon>
        <taxon>Bacillati</taxon>
        <taxon>Actinomycetota</taxon>
        <taxon>Actinomycetes</taxon>
        <taxon>Glycomycetales</taxon>
        <taxon>Glycomycetaceae</taxon>
        <taxon>Salininema</taxon>
    </lineage>
</organism>
<evidence type="ECO:0000313" key="13">
    <source>
        <dbReference type="EMBL" id="MFC4334917.1"/>
    </source>
</evidence>
<dbReference type="Pfam" id="PF06965">
    <property type="entry name" value="Na_H_antiport_1"/>
    <property type="match status" value="1"/>
</dbReference>
<keyword evidence="9 11" id="KW-0472">Membrane</keyword>
<comment type="caution">
    <text evidence="13">The sequence shown here is derived from an EMBL/GenBank/DDBJ whole genome shotgun (WGS) entry which is preliminary data.</text>
</comment>
<feature type="transmembrane region" description="Helical" evidence="11">
    <location>
        <begin position="352"/>
        <end position="374"/>
    </location>
</feature>
<evidence type="ECO:0000256" key="3">
    <source>
        <dbReference type="ARBA" id="ARBA00022449"/>
    </source>
</evidence>
<dbReference type="EMBL" id="JBHSDK010000010">
    <property type="protein sequence ID" value="MFC4334917.1"/>
    <property type="molecule type" value="Genomic_DNA"/>
</dbReference>